<evidence type="ECO:0000256" key="2">
    <source>
        <dbReference type="ARBA" id="ARBA00022741"/>
    </source>
</evidence>
<dbReference type="InterPro" id="IPR000330">
    <property type="entry name" value="SNF2_N"/>
</dbReference>
<dbReference type="Gene3D" id="3.30.40.10">
    <property type="entry name" value="Zinc/RING finger domain, C3HC4 (zinc finger)"/>
    <property type="match status" value="1"/>
</dbReference>
<dbReference type="FunFam" id="3.40.50.300:FF:001870">
    <property type="entry name" value="SNF2 family helicase/ATPase, putative"/>
    <property type="match status" value="1"/>
</dbReference>
<dbReference type="GO" id="GO:0000209">
    <property type="term" value="P:protein polyubiquitination"/>
    <property type="evidence" value="ECO:0007669"/>
    <property type="project" value="TreeGrafter"/>
</dbReference>
<comment type="caution">
    <text evidence="11">The sequence shown here is derived from an EMBL/GenBank/DDBJ whole genome shotgun (WGS) entry which is preliminary data.</text>
</comment>
<dbReference type="PANTHER" id="PTHR45865">
    <property type="entry name" value="E3 UBIQUITIN-PROTEIN LIGASE SHPRH FAMILY MEMBER"/>
    <property type="match status" value="1"/>
</dbReference>
<dbReference type="Gene3D" id="3.40.50.300">
    <property type="entry name" value="P-loop containing nucleotide triphosphate hydrolases"/>
    <property type="match status" value="1"/>
</dbReference>
<dbReference type="InterPro" id="IPR001650">
    <property type="entry name" value="Helicase_C-like"/>
</dbReference>
<evidence type="ECO:0000256" key="8">
    <source>
        <dbReference type="SAM" id="MobiDB-lite"/>
    </source>
</evidence>
<dbReference type="Gene3D" id="3.40.50.10810">
    <property type="entry name" value="Tandem AAA-ATPase domain"/>
    <property type="match status" value="1"/>
</dbReference>
<dbReference type="GO" id="GO:0061630">
    <property type="term" value="F:ubiquitin protein ligase activity"/>
    <property type="evidence" value="ECO:0007669"/>
    <property type="project" value="TreeGrafter"/>
</dbReference>
<reference evidence="11" key="2">
    <citation type="submission" date="2023-07" db="EMBL/GenBank/DDBJ databases">
        <authorList>
            <consortium name="Lawrence Berkeley National Laboratory"/>
            <person name="Haridas S."/>
            <person name="Hensen N."/>
            <person name="Bonometti L."/>
            <person name="Westerberg I."/>
            <person name="Brannstrom I.O."/>
            <person name="Guillou S."/>
            <person name="Cros-Aarteil S."/>
            <person name="Calhoun S."/>
            <person name="Kuo A."/>
            <person name="Mondo S."/>
            <person name="Pangilinan J."/>
            <person name="Riley R."/>
            <person name="LaButti K."/>
            <person name="Andreopoulos B."/>
            <person name="Lipzen A."/>
            <person name="Chen C."/>
            <person name="Yanf M."/>
            <person name="Daum C."/>
            <person name="Ng V."/>
            <person name="Clum A."/>
            <person name="Steindorff A."/>
            <person name="Ohm R."/>
            <person name="Martin F."/>
            <person name="Silar P."/>
            <person name="Natvig D."/>
            <person name="Lalanne C."/>
            <person name="Gautier V."/>
            <person name="Ament-velasquez S.L."/>
            <person name="Kruys A."/>
            <person name="Hutchinson M.I."/>
            <person name="Powell A.J."/>
            <person name="Barry K."/>
            <person name="Miller A.N."/>
            <person name="Grigoriev I.V."/>
            <person name="Debuchy R."/>
            <person name="Gladieux P."/>
            <person name="Thoren M.H."/>
            <person name="Johannesson H."/>
        </authorList>
    </citation>
    <scope>NUCLEOTIDE SEQUENCE</scope>
    <source>
        <strain evidence="11">FGSC 1904</strain>
    </source>
</reference>
<dbReference type="FunFam" id="3.40.50.10810:FF:000059">
    <property type="entry name" value="SNF2 family helicase/ATPase, putative"/>
    <property type="match status" value="1"/>
</dbReference>
<keyword evidence="2" id="KW-0547">Nucleotide-binding</keyword>
<dbReference type="SUPFAM" id="SSF52540">
    <property type="entry name" value="P-loop containing nucleoside triphosphate hydrolases"/>
    <property type="match status" value="2"/>
</dbReference>
<gene>
    <name evidence="11" type="ORF">B0T20DRAFT_186217</name>
</gene>
<proteinExistence type="predicted"/>
<dbReference type="Proteomes" id="UP001281003">
    <property type="component" value="Unassembled WGS sequence"/>
</dbReference>
<feature type="region of interest" description="Disordered" evidence="8">
    <location>
        <begin position="1419"/>
        <end position="1452"/>
    </location>
</feature>
<feature type="compositionally biased region" description="Basic and acidic residues" evidence="8">
    <location>
        <begin position="1419"/>
        <end position="1431"/>
    </location>
</feature>
<keyword evidence="12" id="KW-1185">Reference proteome</keyword>
<name>A0AAE0PFH2_SORBR</name>
<dbReference type="CDD" id="cd18070">
    <property type="entry name" value="DEXQc_SHPRH"/>
    <property type="match status" value="1"/>
</dbReference>
<dbReference type="GO" id="GO:0008270">
    <property type="term" value="F:zinc ion binding"/>
    <property type="evidence" value="ECO:0007669"/>
    <property type="project" value="UniProtKB-KW"/>
</dbReference>
<dbReference type="InterPro" id="IPR027417">
    <property type="entry name" value="P-loop_NTPase"/>
</dbReference>
<sequence>MPPKKRVPGGARPPPSDWENSPECLEAFVDYVRSIEIHPAVSATDADKNPEGRPPKRARLARGVHKASDAVCIDEHTVAHPARGTAAIPKDFTLLKQNIGDSVDVWVANVKPDPRDPERGTWYMHLAPRKNGARSNRIKNAHICYAMKTRTLSRKMALMMHVAKSQSFDPGSQGYVWTAMDLSIRQQGPSVKIDVTFRLMWNTSTDVYHSSAQLPLKTQVLMRYYPTLIVPEQEPTSWSPQHFYEVVHSTKPNASDTQLATAIISGLEANLFPFQRRAVQWLLQREGVEWSGALQPDGQPLVQTSESGQEPRAPTFFHQVRDREGETFYLSPLYGIAVKDITQLRSNDIVKGGILAEEMGLGKTVEVIALTLLHKRPPGPAVEYDPFLGRELQTTGATLIITPLPLLDQWLSELSRHAPTLKVVYYPGLKKATKMKGVDLSAEILAQQDVVITTYEVLRTEIWSAVDRPERALRGQKQYECQTSPLVELGWWRVCIDEAQMVENWTSNTAVVARRIPRVHAWAITGTPVKDDIQKDLRGLLNFLRVEPYASDKNAWKALMSDKGQFKSLFGSITMRHTKSMVRGEISIPPQKRHVITMPFSAVEEQNYRSIFTELVNFCGLDVEGNPTREDWDPEDPVIQQGMRTALDQLRQVILHPELGYRARRILGKKPGRPMRTVAEVLDAMIEQSDAAIRSDRRSFLLAQLKRGQILAGMDRVKDALTIWEDVRAQSNEMVAACRKQLEAELAKAPAAPSDVDGNEDADDKEDASSGLKDARRRLRSALEAQHMAVFLCANGYYSIKMNEKLTVPDSDEFKRLDQLETEGYDLAKAIRKEILREGYGKARKLMDELEECRDKQDFAVIPAVDIPEENGVECSNIVIALESIYEALDQQAETLDEWREHVIQLLLKPLVDEDSTNVEATGQEYEESTKLQDEILAYVQVLKAAIADRQACISGQQNGLIEHEVAVALRMALNDMEVEEGQEIPESAKRVVELFSIRKSIRPKFREGDAHTSLRGTISKLRTVMTDLRHQEASGNKRARLELALAEKLLKSTQTQHTDQGKAATALEQEVERFTDILNARLDFYRQLQQVSDSVEEYTGATTEEALQAALEDEEQLKTKVATAESKHRYLVHLKQTDASSGEERMCVICQSPFSIGVLTVCGHQFCKECITMWFSAHHNCPVCKRHLNRSNLHDIVYKPQELKVHSENHAGGESHKQLASQYDQQQQQPSSSQPTSPSKSKKHSSTRIYTEFNPSKLAEIQNIDIENGPHYPTKVDTLIRHLLWLRQSDPGAKSIIFSQYQGFLSVLAQAFERYRIGYSAFDRGAISSVASFRDDPSIEVFLLHARAHASGLNLVNASHVFLCEPLLNTALELQAIARVDRIGQKQETTVWLYIVDGTVEQNVYELSVKRRLEHMERRHVAPSEDEAKVKGKGKKRKHTDSDAETGEDEDSEMINLDAANAHELQQAHLSKLMGKGSDGISGEVVSQNDVWTCLFGGGKQSASSGGGDEERRLVENPVTRGFLAGQAAEERIRASTGGGEASVA</sequence>
<keyword evidence="4" id="KW-0378">Hydrolase</keyword>
<dbReference type="Pfam" id="PF26021">
    <property type="entry name" value="Ferritin_C144_05"/>
    <property type="match status" value="1"/>
</dbReference>
<dbReference type="GO" id="GO:0005524">
    <property type="term" value="F:ATP binding"/>
    <property type="evidence" value="ECO:0007669"/>
    <property type="project" value="InterPro"/>
</dbReference>
<dbReference type="InterPro" id="IPR017907">
    <property type="entry name" value="Znf_RING_CS"/>
</dbReference>
<evidence type="ECO:0000256" key="4">
    <source>
        <dbReference type="ARBA" id="ARBA00022801"/>
    </source>
</evidence>
<feature type="region of interest" description="Disordered" evidence="8">
    <location>
        <begin position="42"/>
        <end position="63"/>
    </location>
</feature>
<dbReference type="EMBL" id="JAUTDP010000005">
    <property type="protein sequence ID" value="KAK3398951.1"/>
    <property type="molecule type" value="Genomic_DNA"/>
</dbReference>
<feature type="region of interest" description="Disordered" evidence="8">
    <location>
        <begin position="1"/>
        <end position="21"/>
    </location>
</feature>
<feature type="compositionally biased region" description="Low complexity" evidence="8">
    <location>
        <begin position="1222"/>
        <end position="1240"/>
    </location>
</feature>
<feature type="region of interest" description="Disordered" evidence="8">
    <location>
        <begin position="749"/>
        <end position="771"/>
    </location>
</feature>
<keyword evidence="3 7" id="KW-0863">Zinc-finger</keyword>
<dbReference type="Pfam" id="PF13639">
    <property type="entry name" value="zf-RING_2"/>
    <property type="match status" value="1"/>
</dbReference>
<keyword evidence="5" id="KW-0862">Zinc</keyword>
<accession>A0AAE0PFH2</accession>
<dbReference type="InterPro" id="IPR059033">
    <property type="entry name" value="C144_05_dom"/>
</dbReference>
<dbReference type="InterPro" id="IPR049730">
    <property type="entry name" value="SNF2/RAD54-like_C"/>
</dbReference>
<dbReference type="PROSITE" id="PS00518">
    <property type="entry name" value="ZF_RING_1"/>
    <property type="match status" value="1"/>
</dbReference>
<dbReference type="CDD" id="cd18793">
    <property type="entry name" value="SF2_C_SNF"/>
    <property type="match status" value="1"/>
</dbReference>
<protein>
    <submittedName>
        <fullName evidence="11">SNF2 family N-terminal domain-containing protein</fullName>
    </submittedName>
</protein>
<evidence type="ECO:0000256" key="5">
    <source>
        <dbReference type="ARBA" id="ARBA00022833"/>
    </source>
</evidence>
<keyword evidence="6" id="KW-0067">ATP-binding</keyword>
<reference evidence="11" key="1">
    <citation type="journal article" date="2023" name="Mol. Phylogenet. Evol.">
        <title>Genome-scale phylogeny and comparative genomics of the fungal order Sordariales.</title>
        <authorList>
            <person name="Hensen N."/>
            <person name="Bonometti L."/>
            <person name="Westerberg I."/>
            <person name="Brannstrom I.O."/>
            <person name="Guillou S."/>
            <person name="Cros-Aarteil S."/>
            <person name="Calhoun S."/>
            <person name="Haridas S."/>
            <person name="Kuo A."/>
            <person name="Mondo S."/>
            <person name="Pangilinan J."/>
            <person name="Riley R."/>
            <person name="LaButti K."/>
            <person name="Andreopoulos B."/>
            <person name="Lipzen A."/>
            <person name="Chen C."/>
            <person name="Yan M."/>
            <person name="Daum C."/>
            <person name="Ng V."/>
            <person name="Clum A."/>
            <person name="Steindorff A."/>
            <person name="Ohm R.A."/>
            <person name="Martin F."/>
            <person name="Silar P."/>
            <person name="Natvig D.O."/>
            <person name="Lalanne C."/>
            <person name="Gautier V."/>
            <person name="Ament-Velasquez S.L."/>
            <person name="Kruys A."/>
            <person name="Hutchinson M.I."/>
            <person name="Powell A.J."/>
            <person name="Barry K."/>
            <person name="Miller A.N."/>
            <person name="Grigoriev I.V."/>
            <person name="Debuchy R."/>
            <person name="Gladieux P."/>
            <person name="Hiltunen Thoren M."/>
            <person name="Johannesson H."/>
        </authorList>
    </citation>
    <scope>NUCLEOTIDE SEQUENCE</scope>
    <source>
        <strain evidence="11">FGSC 1904</strain>
    </source>
</reference>
<feature type="region of interest" description="Disordered" evidence="8">
    <location>
        <begin position="1210"/>
        <end position="1248"/>
    </location>
</feature>
<dbReference type="InterPro" id="IPR052583">
    <property type="entry name" value="ATP-helicase/E3_Ub-Ligase"/>
</dbReference>
<dbReference type="InterPro" id="IPR013083">
    <property type="entry name" value="Znf_RING/FYVE/PHD"/>
</dbReference>
<dbReference type="GO" id="GO:0016787">
    <property type="term" value="F:hydrolase activity"/>
    <property type="evidence" value="ECO:0007669"/>
    <property type="project" value="UniProtKB-KW"/>
</dbReference>
<evidence type="ECO:0000313" key="11">
    <source>
        <dbReference type="EMBL" id="KAK3398951.1"/>
    </source>
</evidence>
<evidence type="ECO:0000313" key="12">
    <source>
        <dbReference type="Proteomes" id="UP001281003"/>
    </source>
</evidence>
<dbReference type="GO" id="GO:0005634">
    <property type="term" value="C:nucleus"/>
    <property type="evidence" value="ECO:0007669"/>
    <property type="project" value="TreeGrafter"/>
</dbReference>
<dbReference type="SMART" id="SM00184">
    <property type="entry name" value="RING"/>
    <property type="match status" value="1"/>
</dbReference>
<evidence type="ECO:0000256" key="7">
    <source>
        <dbReference type="PROSITE-ProRule" id="PRU00175"/>
    </source>
</evidence>
<feature type="compositionally biased region" description="Acidic residues" evidence="8">
    <location>
        <begin position="757"/>
        <end position="766"/>
    </location>
</feature>
<organism evidence="11 12">
    <name type="scientific">Sordaria brevicollis</name>
    <dbReference type="NCBI Taxonomy" id="83679"/>
    <lineage>
        <taxon>Eukaryota</taxon>
        <taxon>Fungi</taxon>
        <taxon>Dikarya</taxon>
        <taxon>Ascomycota</taxon>
        <taxon>Pezizomycotina</taxon>
        <taxon>Sordariomycetes</taxon>
        <taxon>Sordariomycetidae</taxon>
        <taxon>Sordariales</taxon>
        <taxon>Sordariaceae</taxon>
        <taxon>Sordaria</taxon>
    </lineage>
</organism>
<dbReference type="InterPro" id="IPR038718">
    <property type="entry name" value="SNF2-like_sf"/>
</dbReference>
<dbReference type="PROSITE" id="PS50089">
    <property type="entry name" value="ZF_RING_2"/>
    <property type="match status" value="1"/>
</dbReference>
<feature type="region of interest" description="Disordered" evidence="8">
    <location>
        <begin position="1500"/>
        <end position="1520"/>
    </location>
</feature>
<evidence type="ECO:0000259" key="9">
    <source>
        <dbReference type="PROSITE" id="PS50089"/>
    </source>
</evidence>
<dbReference type="InterPro" id="IPR014001">
    <property type="entry name" value="Helicase_ATP-bd"/>
</dbReference>
<evidence type="ECO:0000256" key="3">
    <source>
        <dbReference type="ARBA" id="ARBA00022771"/>
    </source>
</evidence>
<evidence type="ECO:0000256" key="1">
    <source>
        <dbReference type="ARBA" id="ARBA00022723"/>
    </source>
</evidence>
<keyword evidence="1" id="KW-0479">Metal-binding</keyword>
<dbReference type="PROSITE" id="PS51192">
    <property type="entry name" value="HELICASE_ATP_BIND_1"/>
    <property type="match status" value="1"/>
</dbReference>
<dbReference type="GO" id="GO:0006974">
    <property type="term" value="P:DNA damage response"/>
    <property type="evidence" value="ECO:0007669"/>
    <property type="project" value="TreeGrafter"/>
</dbReference>
<dbReference type="Pfam" id="PF00271">
    <property type="entry name" value="Helicase_C"/>
    <property type="match status" value="1"/>
</dbReference>
<evidence type="ECO:0000256" key="6">
    <source>
        <dbReference type="ARBA" id="ARBA00022840"/>
    </source>
</evidence>
<dbReference type="PANTHER" id="PTHR45865:SF1">
    <property type="entry name" value="E3 UBIQUITIN-PROTEIN LIGASE SHPRH"/>
    <property type="match status" value="1"/>
</dbReference>
<dbReference type="InterPro" id="IPR001841">
    <property type="entry name" value="Znf_RING"/>
</dbReference>
<dbReference type="Pfam" id="PF00176">
    <property type="entry name" value="SNF2-rel_dom"/>
    <property type="match status" value="1"/>
</dbReference>
<feature type="domain" description="Helicase ATP-binding" evidence="10">
    <location>
        <begin position="344"/>
        <end position="546"/>
    </location>
</feature>
<feature type="compositionally biased region" description="Basic and acidic residues" evidence="8">
    <location>
        <begin position="45"/>
        <end position="54"/>
    </location>
</feature>
<dbReference type="SUPFAM" id="SSF57850">
    <property type="entry name" value="RING/U-box"/>
    <property type="match status" value="1"/>
</dbReference>
<dbReference type="SMART" id="SM00487">
    <property type="entry name" value="DEXDc"/>
    <property type="match status" value="1"/>
</dbReference>
<feature type="domain" description="RING-type" evidence="9">
    <location>
        <begin position="1148"/>
        <end position="1186"/>
    </location>
</feature>
<evidence type="ECO:0000259" key="10">
    <source>
        <dbReference type="PROSITE" id="PS51192"/>
    </source>
</evidence>